<dbReference type="AlphaFoldDB" id="A0A8H7P229"/>
<feature type="compositionally biased region" description="Basic and acidic residues" evidence="1">
    <location>
        <begin position="236"/>
        <end position="247"/>
    </location>
</feature>
<feature type="compositionally biased region" description="Polar residues" evidence="1">
    <location>
        <begin position="855"/>
        <end position="876"/>
    </location>
</feature>
<evidence type="ECO:0000256" key="1">
    <source>
        <dbReference type="SAM" id="MobiDB-lite"/>
    </source>
</evidence>
<dbReference type="Proteomes" id="UP000639403">
    <property type="component" value="Unassembled WGS sequence"/>
</dbReference>
<name>A0A8H7P229_9APHY</name>
<reference evidence="2" key="1">
    <citation type="submission" date="2020-11" db="EMBL/GenBank/DDBJ databases">
        <authorList>
            <person name="Koelle M."/>
            <person name="Horta M.A.C."/>
            <person name="Nowrousian M."/>
            <person name="Ohm R.A."/>
            <person name="Benz P."/>
            <person name="Pilgard A."/>
        </authorList>
    </citation>
    <scope>NUCLEOTIDE SEQUENCE</scope>
    <source>
        <strain evidence="2">FPRL280</strain>
    </source>
</reference>
<feature type="compositionally biased region" description="Acidic residues" evidence="1">
    <location>
        <begin position="278"/>
        <end position="287"/>
    </location>
</feature>
<feature type="region of interest" description="Disordered" evidence="1">
    <location>
        <begin position="1"/>
        <end position="23"/>
    </location>
</feature>
<feature type="compositionally biased region" description="Polar residues" evidence="1">
    <location>
        <begin position="805"/>
        <end position="815"/>
    </location>
</feature>
<gene>
    <name evidence="2" type="ORF">IEO21_05596</name>
</gene>
<comment type="caution">
    <text evidence="2">The sequence shown here is derived from an EMBL/GenBank/DDBJ whole genome shotgun (WGS) entry which is preliminary data.</text>
</comment>
<feature type="compositionally biased region" description="Basic residues" evidence="1">
    <location>
        <begin position="776"/>
        <end position="787"/>
    </location>
</feature>
<feature type="compositionally biased region" description="Low complexity" evidence="1">
    <location>
        <begin position="209"/>
        <end position="230"/>
    </location>
</feature>
<evidence type="ECO:0000313" key="2">
    <source>
        <dbReference type="EMBL" id="KAF9813437.1"/>
    </source>
</evidence>
<reference evidence="2" key="2">
    <citation type="journal article" name="Front. Microbiol.">
        <title>Degradative Capacity of Two Strains of Rhodonia placenta: From Phenotype to Genotype.</title>
        <authorList>
            <person name="Kolle M."/>
            <person name="Horta M.A.C."/>
            <person name="Nowrousian M."/>
            <person name="Ohm R.A."/>
            <person name="Benz J.P."/>
            <person name="Pilgard A."/>
        </authorList>
    </citation>
    <scope>NUCLEOTIDE SEQUENCE</scope>
    <source>
        <strain evidence="2">FPRL280</strain>
    </source>
</reference>
<feature type="region of interest" description="Disordered" evidence="1">
    <location>
        <begin position="765"/>
        <end position="876"/>
    </location>
</feature>
<evidence type="ECO:0000313" key="3">
    <source>
        <dbReference type="Proteomes" id="UP000639403"/>
    </source>
</evidence>
<sequence>MSPSHPHTVGHPSGATLLAPEDDDDDICPVCESECTCQNRAAPSRNDAIVSSRHSISTFNASTAASTPAAAGGLGALKIRLTVPSNLKHRKQAAVDAPNSNIHQSALGVHDHAAPKRRGRPPKAVVAARKAAEAALTAQNVSGNEVIQGSYGGKGFAIVQGPSGKGNQKSKGKTTIGTKARAARKVVPRGDQSDHASLDRFPTFVSAASSSTHSSSSESSDSDSELSSLDSELEEETHHLIRTEKTKLQRGSGNDTIQKRRPHSGNWETRSRKSSVGVDEEDADVDSDQSCSGEDSEDDETNSDQHHDEDVDADTEGGGLDDVEPDNEETSSRIGVTFGDGAAGWSDEDDESSFDADLFFANLDGSSDSDSSAERDDFDIFGMGSDTLSADEDDALLLMDIDSSVQVRRGQGEFEFGFGLDTLSFGWDGQLFLTSSSPPNVFSWELQHGSGDVEMHSTSEQGTESGDDDSATVDELLLAETDGETTEDELIDDDGLPNPRAMMLFRWPSTVSAINPLSTVGAAPTAPPDASESMRIALASFSAHQGSPAPTPADILAGKISIDDLEDIEMAKSPVEEARAASRRRSGGVPTMGEFVPPVVGTQNAAVIDGKGGCVPSPFPRSKVTVKRSKVASGTECDDSAAGAIEPPSESVMSSTQSSDEMHTQRSLSQPSTTDAIDLDDVLDSSYLDSEPMSQGYDIQPFDQSILSDSAASGTHMHSLSRWDRIPMATFRRTREIASNMEGSASDTGLSVYHGMRSLLGSAMLTQPKHSDRKSGAARKRSSKGKSGHPLAMNDPLSLRDGDRTPTSSAHQTPKSSKKEVRREKAMMKRKMMAKPAPYRHQQQHTHHHLPNFKSRASSSMQRMGSHGGSSPSFGM</sequence>
<feature type="compositionally biased region" description="Basic residues" evidence="1">
    <location>
        <begin position="842"/>
        <end position="851"/>
    </location>
</feature>
<feature type="region of interest" description="Disordered" evidence="1">
    <location>
        <begin position="626"/>
        <end position="678"/>
    </location>
</feature>
<feature type="compositionally biased region" description="Polar residues" evidence="1">
    <location>
        <begin position="651"/>
        <end position="675"/>
    </location>
</feature>
<protein>
    <submittedName>
        <fullName evidence="2">Uncharacterized protein</fullName>
    </submittedName>
</protein>
<accession>A0A8H7P229</accession>
<feature type="compositionally biased region" description="Basic and acidic residues" evidence="1">
    <location>
        <begin position="817"/>
        <end position="827"/>
    </location>
</feature>
<proteinExistence type="predicted"/>
<feature type="compositionally biased region" description="Acidic residues" evidence="1">
    <location>
        <begin position="310"/>
        <end position="329"/>
    </location>
</feature>
<feature type="region of interest" description="Disordered" evidence="1">
    <location>
        <begin position="576"/>
        <end position="595"/>
    </location>
</feature>
<organism evidence="2 3">
    <name type="scientific">Rhodonia placenta</name>
    <dbReference type="NCBI Taxonomy" id="104341"/>
    <lineage>
        <taxon>Eukaryota</taxon>
        <taxon>Fungi</taxon>
        <taxon>Dikarya</taxon>
        <taxon>Basidiomycota</taxon>
        <taxon>Agaricomycotina</taxon>
        <taxon>Agaricomycetes</taxon>
        <taxon>Polyporales</taxon>
        <taxon>Adustoporiaceae</taxon>
        <taxon>Rhodonia</taxon>
    </lineage>
</organism>
<dbReference type="EMBL" id="JADOXO010000105">
    <property type="protein sequence ID" value="KAF9813437.1"/>
    <property type="molecule type" value="Genomic_DNA"/>
</dbReference>
<feature type="region of interest" description="Disordered" evidence="1">
    <location>
        <begin position="161"/>
        <end position="350"/>
    </location>
</feature>
<feature type="compositionally biased region" description="Polar residues" evidence="1">
    <location>
        <begin position="165"/>
        <end position="177"/>
    </location>
</feature>
<feature type="region of interest" description="Disordered" evidence="1">
    <location>
        <begin position="95"/>
        <end position="121"/>
    </location>
</feature>